<keyword evidence="3" id="KW-0813">Transport</keyword>
<comment type="caution">
    <text evidence="9">The sequence shown here is derived from an EMBL/GenBank/DDBJ whole genome shotgun (WGS) entry which is preliminary data.</text>
</comment>
<dbReference type="NCBIfam" id="TIGR01145">
    <property type="entry name" value="ATP_synt_delta"/>
    <property type="match status" value="1"/>
</dbReference>
<organism evidence="9 10">
    <name type="scientific">Marchantia polymorpha subsp. ruderalis</name>
    <dbReference type="NCBI Taxonomy" id="1480154"/>
    <lineage>
        <taxon>Eukaryota</taxon>
        <taxon>Viridiplantae</taxon>
        <taxon>Streptophyta</taxon>
        <taxon>Embryophyta</taxon>
        <taxon>Marchantiophyta</taxon>
        <taxon>Marchantiopsida</taxon>
        <taxon>Marchantiidae</taxon>
        <taxon>Marchantiales</taxon>
        <taxon>Marchantiaceae</taxon>
        <taxon>Marchantia</taxon>
    </lineage>
</organism>
<evidence type="ECO:0000256" key="2">
    <source>
        <dbReference type="ARBA" id="ARBA00007046"/>
    </source>
</evidence>
<dbReference type="EMBL" id="LVLJ01000111">
    <property type="protein sequence ID" value="OAE35603.1"/>
    <property type="molecule type" value="Genomic_DNA"/>
</dbReference>
<comment type="similarity">
    <text evidence="2">Belongs to the ATPase delta chain family.</text>
</comment>
<evidence type="ECO:0000256" key="6">
    <source>
        <dbReference type="ARBA" id="ARBA00023136"/>
    </source>
</evidence>
<evidence type="ECO:0000256" key="4">
    <source>
        <dbReference type="ARBA" id="ARBA00022781"/>
    </source>
</evidence>
<evidence type="ECO:0000256" key="7">
    <source>
        <dbReference type="ARBA" id="ARBA00023310"/>
    </source>
</evidence>
<reference evidence="9" key="1">
    <citation type="submission" date="2016-03" db="EMBL/GenBank/DDBJ databases">
        <title>Mechanisms controlling the formation of the plant cell surface in tip-growing cells are functionally conserved among land plants.</title>
        <authorList>
            <person name="Honkanen S."/>
            <person name="Jones V.A."/>
            <person name="Morieri G."/>
            <person name="Champion C."/>
            <person name="Hetherington A.J."/>
            <person name="Kelly S."/>
            <person name="Saint-Marcoux D."/>
            <person name="Proust H."/>
            <person name="Prescott H."/>
            <person name="Dolan L."/>
        </authorList>
    </citation>
    <scope>NUCLEOTIDE SEQUENCE [LARGE SCALE GENOMIC DNA]</scope>
    <source>
        <tissue evidence="9">Whole gametophyte</tissue>
    </source>
</reference>
<accession>A0A176WST2</accession>
<evidence type="ECO:0000256" key="3">
    <source>
        <dbReference type="ARBA" id="ARBA00022448"/>
    </source>
</evidence>
<keyword evidence="10" id="KW-1185">Reference proteome</keyword>
<proteinExistence type="inferred from homology"/>
<keyword evidence="5" id="KW-0406">Ion transport</keyword>
<evidence type="ECO:0000256" key="8">
    <source>
        <dbReference type="SAM" id="MobiDB-lite"/>
    </source>
</evidence>
<sequence length="431" mass="47839">MNTIMTMRCGQLKTHPSISSHHAPLDDVEHGNRQQALQVYFSTKRRHQMAEEEEEKEAQERERECRRRLGPQWRGEKRECHRKAEAIGESVRGVLSSPYRLFPRARLSMSLYRVVMLVLVTRHRFSLRPDRQRPPQSSLSLRARGRDYGALRGVGLFPELQAALRRGGIAPRRSCSIGAAAVVDCAASSNFQPLARASLGRKSVACQGVSTSASLSSFTFNSLASKVPAVESGKKGCRGVVTMRADTAAGGYASALAELAQGGNILDAIYRDVEILGDMLKNKEVFEFLSSPIVVEEKKKSILKTFADDAKFHDYTLNFLYILIDKKRFGLINDICKEFSGIYYELTETQLATVISAVKIEKAQLALIAKKIQSLSNAKNVRIKNEIDPTLIAGFKVKFGKDGSRSVDLSVKGQLDKISAQFEYAEKAGAY</sequence>
<keyword evidence="7" id="KW-0066">ATP synthesis</keyword>
<protein>
    <recommendedName>
        <fullName evidence="11">ATP synthase delta chain, chloroplastic</fullName>
    </recommendedName>
</protein>
<keyword evidence="6" id="KW-0472">Membrane</keyword>
<evidence type="ECO:0000256" key="1">
    <source>
        <dbReference type="ARBA" id="ARBA00004370"/>
    </source>
</evidence>
<dbReference type="GO" id="GO:0016020">
    <property type="term" value="C:membrane"/>
    <property type="evidence" value="ECO:0007669"/>
    <property type="project" value="UniProtKB-SubCell"/>
</dbReference>
<gene>
    <name evidence="9" type="ORF">AXG93_1356s1050</name>
</gene>
<dbReference type="HAMAP" id="MF_01416">
    <property type="entry name" value="ATP_synth_delta_bact"/>
    <property type="match status" value="1"/>
</dbReference>
<keyword evidence="4" id="KW-0375">Hydrogen ion transport</keyword>
<dbReference type="Gene3D" id="1.10.520.20">
    <property type="entry name" value="N-terminal domain of the delta subunit of the F1F0-ATP synthase"/>
    <property type="match status" value="1"/>
</dbReference>
<evidence type="ECO:0000313" key="9">
    <source>
        <dbReference type="EMBL" id="OAE35603.1"/>
    </source>
</evidence>
<dbReference type="InterPro" id="IPR000711">
    <property type="entry name" value="ATPase_OSCP/dsu"/>
</dbReference>
<dbReference type="SUPFAM" id="SSF47928">
    <property type="entry name" value="N-terminal domain of the delta subunit of the F1F0-ATP synthase"/>
    <property type="match status" value="1"/>
</dbReference>
<dbReference type="PROSITE" id="PS00389">
    <property type="entry name" value="ATPASE_DELTA"/>
    <property type="match status" value="1"/>
</dbReference>
<name>A0A176WST2_MARPO</name>
<dbReference type="InterPro" id="IPR020781">
    <property type="entry name" value="ATPase_OSCP/d_CS"/>
</dbReference>
<dbReference type="PRINTS" id="PR00125">
    <property type="entry name" value="ATPASEDELTA"/>
</dbReference>
<dbReference type="AlphaFoldDB" id="A0A176WST2"/>
<dbReference type="InterPro" id="IPR026015">
    <property type="entry name" value="ATP_synth_OSCP/delta_N_sf"/>
</dbReference>
<dbReference type="Pfam" id="PF00213">
    <property type="entry name" value="OSCP"/>
    <property type="match status" value="1"/>
</dbReference>
<evidence type="ECO:0008006" key="11">
    <source>
        <dbReference type="Google" id="ProtNLM"/>
    </source>
</evidence>
<dbReference type="GO" id="GO:0046933">
    <property type="term" value="F:proton-transporting ATP synthase activity, rotational mechanism"/>
    <property type="evidence" value="ECO:0007669"/>
    <property type="project" value="InterPro"/>
</dbReference>
<evidence type="ECO:0000256" key="5">
    <source>
        <dbReference type="ARBA" id="ARBA00023065"/>
    </source>
</evidence>
<comment type="subcellular location">
    <subcellularLocation>
        <location evidence="1">Membrane</location>
    </subcellularLocation>
</comment>
<dbReference type="Proteomes" id="UP000077202">
    <property type="component" value="Unassembled WGS sequence"/>
</dbReference>
<dbReference type="PANTHER" id="PTHR11910">
    <property type="entry name" value="ATP SYNTHASE DELTA CHAIN"/>
    <property type="match status" value="1"/>
</dbReference>
<feature type="region of interest" description="Disordered" evidence="8">
    <location>
        <begin position="44"/>
        <end position="66"/>
    </location>
</feature>
<evidence type="ECO:0000313" key="10">
    <source>
        <dbReference type="Proteomes" id="UP000077202"/>
    </source>
</evidence>